<accession>A0A1I0ZKF5</accession>
<evidence type="ECO:0000256" key="4">
    <source>
        <dbReference type="ARBA" id="ARBA00023136"/>
    </source>
</evidence>
<feature type="domain" description="NfeD integral membrane" evidence="7">
    <location>
        <begin position="4"/>
        <end position="79"/>
    </location>
</feature>
<dbReference type="Pfam" id="PF24961">
    <property type="entry name" value="NfeD_membrane"/>
    <property type="match status" value="1"/>
</dbReference>
<dbReference type="Gene3D" id="2.40.50.140">
    <property type="entry name" value="Nucleic acid-binding proteins"/>
    <property type="match status" value="1"/>
</dbReference>
<evidence type="ECO:0000259" key="6">
    <source>
        <dbReference type="Pfam" id="PF01957"/>
    </source>
</evidence>
<evidence type="ECO:0000313" key="8">
    <source>
        <dbReference type="EMBL" id="SFB24878.1"/>
    </source>
</evidence>
<feature type="domain" description="NfeD-like C-terminal" evidence="6">
    <location>
        <begin position="110"/>
        <end position="161"/>
    </location>
</feature>
<sequence>MIESIMINITLVQALLFIAGIVLVIVEMFIPGFGIPGILGGTALIVAIILTAETVSQAIVLTIIIVSILAIAFTIMLILLTKGKLSKVVLENKLDKESGYIGTEDLDYFLNKEGITTSVLRPSGTADVDGIRMDVVSEGDFIEANTKVKIVKVEGRRIVVKNINF</sequence>
<feature type="transmembrane region" description="Helical" evidence="5">
    <location>
        <begin position="6"/>
        <end position="26"/>
    </location>
</feature>
<proteinExistence type="predicted"/>
<keyword evidence="4 5" id="KW-0472">Membrane</keyword>
<dbReference type="RefSeq" id="WP_090041934.1">
    <property type="nucleotide sequence ID" value="NZ_FOKI01000021.1"/>
</dbReference>
<dbReference type="STRING" id="84698.SAMN04488528_10218"/>
<dbReference type="InterPro" id="IPR002810">
    <property type="entry name" value="NfeD-like_C"/>
</dbReference>
<dbReference type="InterPro" id="IPR012340">
    <property type="entry name" value="NA-bd_OB-fold"/>
</dbReference>
<evidence type="ECO:0000256" key="3">
    <source>
        <dbReference type="ARBA" id="ARBA00022989"/>
    </source>
</evidence>
<dbReference type="Proteomes" id="UP000198619">
    <property type="component" value="Unassembled WGS sequence"/>
</dbReference>
<dbReference type="InterPro" id="IPR056739">
    <property type="entry name" value="NfeD_membrane"/>
</dbReference>
<dbReference type="GO" id="GO:0005886">
    <property type="term" value="C:plasma membrane"/>
    <property type="evidence" value="ECO:0007669"/>
    <property type="project" value="TreeGrafter"/>
</dbReference>
<evidence type="ECO:0000313" key="9">
    <source>
        <dbReference type="Proteomes" id="UP000198619"/>
    </source>
</evidence>
<organism evidence="8 9">
    <name type="scientific">Clostridium frigidicarnis</name>
    <dbReference type="NCBI Taxonomy" id="84698"/>
    <lineage>
        <taxon>Bacteria</taxon>
        <taxon>Bacillati</taxon>
        <taxon>Bacillota</taxon>
        <taxon>Clostridia</taxon>
        <taxon>Eubacteriales</taxon>
        <taxon>Clostridiaceae</taxon>
        <taxon>Clostridium</taxon>
    </lineage>
</organism>
<comment type="subcellular location">
    <subcellularLocation>
        <location evidence="1">Membrane</location>
        <topology evidence="1">Multi-pass membrane protein</topology>
    </subcellularLocation>
</comment>
<evidence type="ECO:0000256" key="1">
    <source>
        <dbReference type="ARBA" id="ARBA00004141"/>
    </source>
</evidence>
<evidence type="ECO:0000256" key="2">
    <source>
        <dbReference type="ARBA" id="ARBA00022692"/>
    </source>
</evidence>
<keyword evidence="9" id="KW-1185">Reference proteome</keyword>
<keyword evidence="2 5" id="KW-0812">Transmembrane</keyword>
<feature type="transmembrane region" description="Helical" evidence="5">
    <location>
        <begin position="33"/>
        <end position="52"/>
    </location>
</feature>
<keyword evidence="3 5" id="KW-1133">Transmembrane helix</keyword>
<feature type="transmembrane region" description="Helical" evidence="5">
    <location>
        <begin position="58"/>
        <end position="80"/>
    </location>
</feature>
<reference evidence="8 9" key="1">
    <citation type="submission" date="2016-10" db="EMBL/GenBank/DDBJ databases">
        <authorList>
            <person name="de Groot N.N."/>
        </authorList>
    </citation>
    <scope>NUCLEOTIDE SEQUENCE [LARGE SCALE GENOMIC DNA]</scope>
    <source>
        <strain evidence="8 9">DSM 12271</strain>
    </source>
</reference>
<dbReference type="Pfam" id="PF01957">
    <property type="entry name" value="NfeD"/>
    <property type="match status" value="1"/>
</dbReference>
<protein>
    <submittedName>
        <fullName evidence="8">NfeD-like C-terminal, partner-binding</fullName>
    </submittedName>
</protein>
<dbReference type="PANTHER" id="PTHR33507:SF3">
    <property type="entry name" value="INNER MEMBRANE PROTEIN YBBJ"/>
    <property type="match status" value="1"/>
</dbReference>
<evidence type="ECO:0000259" key="7">
    <source>
        <dbReference type="Pfam" id="PF24961"/>
    </source>
</evidence>
<evidence type="ECO:0000256" key="5">
    <source>
        <dbReference type="SAM" id="Phobius"/>
    </source>
</evidence>
<name>A0A1I0ZKF5_9CLOT</name>
<dbReference type="InterPro" id="IPR052165">
    <property type="entry name" value="Membrane_assoc_protease"/>
</dbReference>
<gene>
    <name evidence="8" type="ORF">SAMN04488528_10218</name>
</gene>
<dbReference type="AlphaFoldDB" id="A0A1I0ZKF5"/>
<dbReference type="EMBL" id="FOKI01000021">
    <property type="protein sequence ID" value="SFB24878.1"/>
    <property type="molecule type" value="Genomic_DNA"/>
</dbReference>
<dbReference type="OrthoDB" id="9806253at2"/>
<dbReference type="PANTHER" id="PTHR33507">
    <property type="entry name" value="INNER MEMBRANE PROTEIN YBBJ"/>
    <property type="match status" value="1"/>
</dbReference>